<dbReference type="InterPro" id="IPR011009">
    <property type="entry name" value="Kinase-like_dom_sf"/>
</dbReference>
<keyword evidence="2" id="KW-1185">Reference proteome</keyword>
<accession>A0A0N9HV40</accession>
<dbReference type="Gene3D" id="3.90.1200.10">
    <property type="match status" value="1"/>
</dbReference>
<dbReference type="GO" id="GO:0016740">
    <property type="term" value="F:transferase activity"/>
    <property type="evidence" value="ECO:0007669"/>
    <property type="project" value="UniProtKB-KW"/>
</dbReference>
<proteinExistence type="predicted"/>
<name>A0A0N9HV40_9PSEU</name>
<dbReference type="SUPFAM" id="SSF56112">
    <property type="entry name" value="Protein kinase-like (PK-like)"/>
    <property type="match status" value="1"/>
</dbReference>
<sequence>MLTDEQVAARTDRARDAAAAAGRDLGLTVTEPQVLYSLFSVIVHLKPSPVVVRVPTVLPAWTTPAQQLASQQRELAVAGWLADRGHAVVAPSPLVAREPVSRDGFSMTFWQYVEQVPDAEPDMVRAAQLAADLHQALREYPGELPFMDSFHPFFDNSFAFLADRRDLISQEDLDRAVREWAAVKPLVESEAAFTAAFPGVESQPIHGDSPLYNLIVTPRGELCSDFELVTRGPVEWDLSFGGPDAEQAYAQAAGKPLNEDALRLFEGIRMLQVVACLAQVPDMPALAEGMKPALDNWRALPSLAERG</sequence>
<dbReference type="Proteomes" id="UP000063699">
    <property type="component" value="Chromosome"/>
</dbReference>
<keyword evidence="1" id="KW-0808">Transferase</keyword>
<reference evidence="1 2" key="1">
    <citation type="submission" date="2015-07" db="EMBL/GenBank/DDBJ databases">
        <title>Genome sequencing of Kibdelosporangium phytohabitans.</title>
        <authorList>
            <person name="Qin S."/>
            <person name="Xing K."/>
        </authorList>
    </citation>
    <scope>NUCLEOTIDE SEQUENCE [LARGE SCALE GENOMIC DNA]</scope>
    <source>
        <strain evidence="1 2">KLBMP1111</strain>
    </source>
</reference>
<dbReference type="EMBL" id="CP012752">
    <property type="protein sequence ID" value="ALG08890.1"/>
    <property type="molecule type" value="Genomic_DNA"/>
</dbReference>
<dbReference type="STRING" id="860235.AOZ06_19985"/>
<dbReference type="RefSeq" id="WP_054290796.1">
    <property type="nucleotide sequence ID" value="NZ_CP012752.1"/>
</dbReference>
<organism evidence="1 2">
    <name type="scientific">Kibdelosporangium phytohabitans</name>
    <dbReference type="NCBI Taxonomy" id="860235"/>
    <lineage>
        <taxon>Bacteria</taxon>
        <taxon>Bacillati</taxon>
        <taxon>Actinomycetota</taxon>
        <taxon>Actinomycetes</taxon>
        <taxon>Pseudonocardiales</taxon>
        <taxon>Pseudonocardiaceae</taxon>
        <taxon>Kibdelosporangium</taxon>
    </lineage>
</organism>
<dbReference type="AlphaFoldDB" id="A0A0N9HV40"/>
<protein>
    <submittedName>
        <fullName evidence="1">Aminoglycoside phosphotransferase</fullName>
    </submittedName>
</protein>
<evidence type="ECO:0000313" key="2">
    <source>
        <dbReference type="Proteomes" id="UP000063699"/>
    </source>
</evidence>
<dbReference type="OrthoDB" id="115252at2"/>
<dbReference type="KEGG" id="kphy:AOZ06_19985"/>
<gene>
    <name evidence="1" type="ORF">AOZ06_19985</name>
</gene>
<evidence type="ECO:0000313" key="1">
    <source>
        <dbReference type="EMBL" id="ALG08890.1"/>
    </source>
</evidence>